<gene>
    <name evidence="3" type="ORF">CPB83DRAFT_924921</name>
</gene>
<evidence type="ECO:0000313" key="3">
    <source>
        <dbReference type="EMBL" id="KAF9535191.1"/>
    </source>
</evidence>
<feature type="region of interest" description="Disordered" evidence="2">
    <location>
        <begin position="1"/>
        <end position="36"/>
    </location>
</feature>
<dbReference type="Pfam" id="PF07173">
    <property type="entry name" value="GRDP-like"/>
    <property type="match status" value="1"/>
</dbReference>
<name>A0A9P6ETV5_9AGAR</name>
<accession>A0A9P6ETV5</accession>
<protein>
    <submittedName>
        <fullName evidence="3">Uncharacterized protein</fullName>
    </submittedName>
</protein>
<evidence type="ECO:0000256" key="2">
    <source>
        <dbReference type="SAM" id="MobiDB-lite"/>
    </source>
</evidence>
<dbReference type="PANTHER" id="PTHR34365">
    <property type="entry name" value="ENOLASE (DUF1399)"/>
    <property type="match status" value="1"/>
</dbReference>
<dbReference type="InterPro" id="IPR009836">
    <property type="entry name" value="GRDP-like"/>
</dbReference>
<feature type="coiled-coil region" evidence="1">
    <location>
        <begin position="548"/>
        <end position="581"/>
    </location>
</feature>
<proteinExistence type="predicted"/>
<dbReference type="PANTHER" id="PTHR34365:SF7">
    <property type="entry name" value="GLYCINE-RICH DOMAIN-CONTAINING PROTEIN 1"/>
    <property type="match status" value="1"/>
</dbReference>
<comment type="caution">
    <text evidence="3">The sequence shown here is derived from an EMBL/GenBank/DDBJ whole genome shotgun (WGS) entry which is preliminary data.</text>
</comment>
<dbReference type="OrthoDB" id="2684236at2759"/>
<keyword evidence="4" id="KW-1185">Reference proteome</keyword>
<sequence length="685" mass="77015">MSVIPEKEPPPSYNSSAQGADIKDSDVPPPTYTVPTQFKVGNRSTKAPLVSIQEIKGHLALLNAFAELKNEVDGVTATTIHGVTLDKERRWGWFVGCAVERFDKWCRALRPEHAAEKAEIIMPPLDVIMVWHAYMLNPRWFAEDAKRIPACRNLKALELQFNACLLGQFASVLTQPSPQRQSFWEICTQLPFDYSIDGTSPDAINKKTISCHYCAAPVEVPLLNAEGTGYLQQGFKANCAVDHTYRTITKETLAAHKLAVDLASPYDAVEALNYFVSHSGAVFTPIGSIDLVRVDRVKKQVVKLAEAAGWKESKHGKDSQKYQIELARTIGVMLQFSMANYRQAMKPVSALLMKVFSAYGSEKPYSVELVGAVLRQESFVRKMYDLGWTRPGFFDDSLDELALQHALARYHAFLDLMSSTPTSFFVPTLDIDLVWHTHQLIPSRYDHDCTTYVERFIDHDDKIEGLRLSSAFDITCRAWKERFHVDYTHCGCPIPGDSIGRRLSKLVGMHPPAPPSYLVPFNRPDLLSGTHPSDHNAVRFMDPNPTAHKMMEQRYEGLRKKKDKEAKKAAKKAEKLEAEGKLGLRGPHAHSEDRNRSANDPYYYGYGPYGYGYGYPFIAPVPIYGPIGGGCVSSCGGAVHQGGDASGGVSIFVPILHCKYLTLCLVWWRLWRWMLGRWMWCRWVC</sequence>
<evidence type="ECO:0000256" key="1">
    <source>
        <dbReference type="SAM" id="Coils"/>
    </source>
</evidence>
<dbReference type="EMBL" id="MU157825">
    <property type="protein sequence ID" value="KAF9535191.1"/>
    <property type="molecule type" value="Genomic_DNA"/>
</dbReference>
<dbReference type="AlphaFoldDB" id="A0A9P6ETV5"/>
<keyword evidence="1" id="KW-0175">Coiled coil</keyword>
<dbReference type="Proteomes" id="UP000807306">
    <property type="component" value="Unassembled WGS sequence"/>
</dbReference>
<organism evidence="3 4">
    <name type="scientific">Crepidotus variabilis</name>
    <dbReference type="NCBI Taxonomy" id="179855"/>
    <lineage>
        <taxon>Eukaryota</taxon>
        <taxon>Fungi</taxon>
        <taxon>Dikarya</taxon>
        <taxon>Basidiomycota</taxon>
        <taxon>Agaricomycotina</taxon>
        <taxon>Agaricomycetes</taxon>
        <taxon>Agaricomycetidae</taxon>
        <taxon>Agaricales</taxon>
        <taxon>Agaricineae</taxon>
        <taxon>Crepidotaceae</taxon>
        <taxon>Crepidotus</taxon>
    </lineage>
</organism>
<reference evidence="3" key="1">
    <citation type="submission" date="2020-11" db="EMBL/GenBank/DDBJ databases">
        <authorList>
            <consortium name="DOE Joint Genome Institute"/>
            <person name="Ahrendt S."/>
            <person name="Riley R."/>
            <person name="Andreopoulos W."/>
            <person name="Labutti K."/>
            <person name="Pangilinan J."/>
            <person name="Ruiz-Duenas F.J."/>
            <person name="Barrasa J.M."/>
            <person name="Sanchez-Garcia M."/>
            <person name="Camarero S."/>
            <person name="Miyauchi S."/>
            <person name="Serrano A."/>
            <person name="Linde D."/>
            <person name="Babiker R."/>
            <person name="Drula E."/>
            <person name="Ayuso-Fernandez I."/>
            <person name="Pacheco R."/>
            <person name="Padilla G."/>
            <person name="Ferreira P."/>
            <person name="Barriuso J."/>
            <person name="Kellner H."/>
            <person name="Castanera R."/>
            <person name="Alfaro M."/>
            <person name="Ramirez L."/>
            <person name="Pisabarro A.G."/>
            <person name="Kuo A."/>
            <person name="Tritt A."/>
            <person name="Lipzen A."/>
            <person name="He G."/>
            <person name="Yan M."/>
            <person name="Ng V."/>
            <person name="Cullen D."/>
            <person name="Martin F."/>
            <person name="Rosso M.-N."/>
            <person name="Henrissat B."/>
            <person name="Hibbett D."/>
            <person name="Martinez A.T."/>
            <person name="Grigoriev I.V."/>
        </authorList>
    </citation>
    <scope>NUCLEOTIDE SEQUENCE</scope>
    <source>
        <strain evidence="3">CBS 506.95</strain>
    </source>
</reference>
<evidence type="ECO:0000313" key="4">
    <source>
        <dbReference type="Proteomes" id="UP000807306"/>
    </source>
</evidence>